<evidence type="ECO:0000313" key="5">
    <source>
        <dbReference type="Proteomes" id="UP000255082"/>
    </source>
</evidence>
<dbReference type="PANTHER" id="PTHR11079:SF161">
    <property type="entry name" value="CMP_DCMP-TYPE DEAMINASE DOMAIN-CONTAINING PROTEIN"/>
    <property type="match status" value="1"/>
</dbReference>
<dbReference type="EMBL" id="UGRU01000001">
    <property type="protein sequence ID" value="SUA43575.1"/>
    <property type="molecule type" value="Genomic_DNA"/>
</dbReference>
<dbReference type="GO" id="GO:0006152">
    <property type="term" value="P:purine nucleoside catabolic process"/>
    <property type="evidence" value="ECO:0007669"/>
    <property type="project" value="TreeGrafter"/>
</dbReference>
<dbReference type="GO" id="GO:0008270">
    <property type="term" value="F:zinc ion binding"/>
    <property type="evidence" value="ECO:0007669"/>
    <property type="project" value="InterPro"/>
</dbReference>
<dbReference type="InterPro" id="IPR016192">
    <property type="entry name" value="APOBEC/CMP_deaminase_Zn-bd"/>
</dbReference>
<protein>
    <submittedName>
        <fullName evidence="4">Guanine deaminase</fullName>
        <ecNumber evidence="4">3.5.4.3</ecNumber>
    </submittedName>
</protein>
<organism evidence="4 5">
    <name type="scientific">Nocardia africana</name>
    <dbReference type="NCBI Taxonomy" id="134964"/>
    <lineage>
        <taxon>Bacteria</taxon>
        <taxon>Bacillati</taxon>
        <taxon>Actinomycetota</taxon>
        <taxon>Actinomycetes</taxon>
        <taxon>Mycobacteriales</taxon>
        <taxon>Nocardiaceae</taxon>
        <taxon>Nocardia</taxon>
    </lineage>
</organism>
<evidence type="ECO:0000259" key="3">
    <source>
        <dbReference type="PROSITE" id="PS51747"/>
    </source>
</evidence>
<name>A0A378WSJ8_9NOCA</name>
<evidence type="ECO:0000313" key="4">
    <source>
        <dbReference type="EMBL" id="SUA43575.1"/>
    </source>
</evidence>
<keyword evidence="4" id="KW-0378">Hydrolase</keyword>
<dbReference type="GO" id="GO:0008892">
    <property type="term" value="F:guanine deaminase activity"/>
    <property type="evidence" value="ECO:0007669"/>
    <property type="project" value="UniProtKB-EC"/>
</dbReference>
<evidence type="ECO:0000256" key="1">
    <source>
        <dbReference type="ARBA" id="ARBA00022723"/>
    </source>
</evidence>
<sequence length="176" mass="19218">MPHPAGTGRLMPEKPSSADFTQRAVDIARASVAAGGLPFGTVIVKDGAILAEGSNCVGTTHDPTDHAEIRAIRAACRRLGTEYLTGCTVYAIAHPCPMCLAALYHCAPDEVVFLATREDCAPYLRGGKDKYFEPGTFYAEFAKPWEERRLPMRYLPRADAVAVYEQFAQRHDGESL</sequence>
<dbReference type="InterPro" id="IPR016193">
    <property type="entry name" value="Cytidine_deaminase-like"/>
</dbReference>
<evidence type="ECO:0000256" key="2">
    <source>
        <dbReference type="ARBA" id="ARBA00022833"/>
    </source>
</evidence>
<keyword evidence="1" id="KW-0479">Metal-binding</keyword>
<dbReference type="Proteomes" id="UP000255082">
    <property type="component" value="Unassembled WGS sequence"/>
</dbReference>
<accession>A0A378WSJ8</accession>
<dbReference type="PROSITE" id="PS00903">
    <property type="entry name" value="CYT_DCMP_DEAMINASES_1"/>
    <property type="match status" value="1"/>
</dbReference>
<dbReference type="SUPFAM" id="SSF53927">
    <property type="entry name" value="Cytidine deaminase-like"/>
    <property type="match status" value="1"/>
</dbReference>
<dbReference type="Pfam" id="PF00383">
    <property type="entry name" value="dCMP_cyt_deam_1"/>
    <property type="match status" value="1"/>
</dbReference>
<dbReference type="AlphaFoldDB" id="A0A378WSJ8"/>
<dbReference type="GO" id="GO:0047974">
    <property type="term" value="F:guanosine deaminase activity"/>
    <property type="evidence" value="ECO:0007669"/>
    <property type="project" value="TreeGrafter"/>
</dbReference>
<dbReference type="CDD" id="cd01285">
    <property type="entry name" value="nucleoside_deaminase"/>
    <property type="match status" value="1"/>
</dbReference>
<proteinExistence type="predicted"/>
<dbReference type="InterPro" id="IPR002125">
    <property type="entry name" value="CMP_dCMP_dom"/>
</dbReference>
<dbReference type="Gene3D" id="3.40.140.10">
    <property type="entry name" value="Cytidine Deaminase, domain 2"/>
    <property type="match status" value="1"/>
</dbReference>
<dbReference type="EC" id="3.5.4.3" evidence="4"/>
<dbReference type="PROSITE" id="PS51747">
    <property type="entry name" value="CYT_DCMP_DEAMINASES_2"/>
    <property type="match status" value="1"/>
</dbReference>
<dbReference type="PANTHER" id="PTHR11079">
    <property type="entry name" value="CYTOSINE DEAMINASE FAMILY MEMBER"/>
    <property type="match status" value="1"/>
</dbReference>
<dbReference type="RefSeq" id="WP_227995269.1">
    <property type="nucleotide sequence ID" value="NZ_JAJFOE010000001.1"/>
</dbReference>
<gene>
    <name evidence="4" type="primary">guaD_2</name>
    <name evidence="4" type="ORF">NCTC13184_02944</name>
</gene>
<keyword evidence="2" id="KW-0862">Zinc</keyword>
<feature type="domain" description="CMP/dCMP-type deaminase" evidence="3">
    <location>
        <begin position="15"/>
        <end position="131"/>
    </location>
</feature>
<reference evidence="4 5" key="1">
    <citation type="submission" date="2018-06" db="EMBL/GenBank/DDBJ databases">
        <authorList>
            <consortium name="Pathogen Informatics"/>
            <person name="Doyle S."/>
        </authorList>
    </citation>
    <scope>NUCLEOTIDE SEQUENCE [LARGE SCALE GENOMIC DNA]</scope>
    <source>
        <strain evidence="4 5">NCTC13184</strain>
    </source>
</reference>